<feature type="active site" evidence="5">
    <location>
        <position position="259"/>
    </location>
</feature>
<keyword evidence="2 4" id="KW-0560">Oxidoreductase</keyword>
<dbReference type="EMBL" id="JACHXZ010000002">
    <property type="protein sequence ID" value="MBB3168571.1"/>
    <property type="molecule type" value="Genomic_DNA"/>
</dbReference>
<dbReference type="InterPro" id="IPR016163">
    <property type="entry name" value="Ald_DH_C"/>
</dbReference>
<dbReference type="InterPro" id="IPR016161">
    <property type="entry name" value="Ald_DH/histidinol_DH"/>
</dbReference>
<keyword evidence="3" id="KW-0520">NAD</keyword>
<name>A0A839UPC1_9GAMM</name>
<sequence length="478" mass="52382">MTTAVQAISDTDISAQDLRDLLDAQRLAYSANPMASAAERKARLKRLKAMVLEHRDALMDAMIKDFSARSRHEMQLAEILSLVEMVDYLSGQVARWMRPEKRRLALHLQPGKAQVFYQPLGVVGIMVPFNYPLLLALGPLATALAAGNHAMIKMPEATPHTSTLMADLIAKCFDPALITVVNGGPSVAASFSALPFDHLMFTGAGSVGKHVMRAAAENLTPVTLELGGKSPVIIGADFPIEAAAERLCYSKSVNAGQTCVAPDYIFIPREKVEAFKQAYKQAFQRFYPKVSDNPDVTAVISERHQQRIMSWVSAAKAQGACVEPASDEQVNDGTRRMVPLLVTQVDRTMTLMQEEIFGPVLPLLPYDSLDEAIEYINAGDRPLALYYFGFNKACQQKILSHTHSGGVVFNETMLHVAVDDLPFGGVGASGMGHYHGKEGFITFSKPKAVLFKPKFNGMSFLYPPYGGFIDRILGFLIR</sequence>
<reference evidence="9 10" key="1">
    <citation type="submission" date="2020-08" db="EMBL/GenBank/DDBJ databases">
        <title>Genomic Encyclopedia of Type Strains, Phase III (KMG-III): the genomes of soil and plant-associated and newly described type strains.</title>
        <authorList>
            <person name="Whitman W."/>
        </authorList>
    </citation>
    <scope>NUCLEOTIDE SEQUENCE [LARGE SCALE GENOMIC DNA]</scope>
    <source>
        <strain evidence="9 10">CECT 8571</strain>
    </source>
</reference>
<dbReference type="CDD" id="cd07133">
    <property type="entry name" value="ALDH_CALDH_CalB"/>
    <property type="match status" value="1"/>
</dbReference>
<dbReference type="Gene3D" id="3.40.309.10">
    <property type="entry name" value="Aldehyde Dehydrogenase, Chain A, domain 2"/>
    <property type="match status" value="1"/>
</dbReference>
<dbReference type="PANTHER" id="PTHR43570">
    <property type="entry name" value="ALDEHYDE DEHYDROGENASE"/>
    <property type="match status" value="1"/>
</dbReference>
<dbReference type="Gene3D" id="3.40.605.10">
    <property type="entry name" value="Aldehyde Dehydrogenase, Chain A, domain 1"/>
    <property type="match status" value="1"/>
</dbReference>
<comment type="caution">
    <text evidence="9">The sequence shown here is derived from an EMBL/GenBank/DDBJ whole genome shotgun (WGS) entry which is preliminary data.</text>
</comment>
<evidence type="ECO:0000256" key="1">
    <source>
        <dbReference type="ARBA" id="ARBA00009986"/>
    </source>
</evidence>
<proteinExistence type="inferred from homology"/>
<dbReference type="PANTHER" id="PTHR43570:SF20">
    <property type="entry name" value="ALDEHYDE DEHYDROGENASE ALDX-RELATED"/>
    <property type="match status" value="1"/>
</dbReference>
<dbReference type="InterPro" id="IPR029510">
    <property type="entry name" value="Ald_DH_CS_GLU"/>
</dbReference>
<protein>
    <recommendedName>
        <fullName evidence="4">Aldehyde dehydrogenase</fullName>
    </recommendedName>
</protein>
<accession>A0A839UPC1</accession>
<evidence type="ECO:0000256" key="3">
    <source>
        <dbReference type="ARBA" id="ARBA00023027"/>
    </source>
</evidence>
<dbReference type="GO" id="GO:0004029">
    <property type="term" value="F:aldehyde dehydrogenase (NAD+) activity"/>
    <property type="evidence" value="ECO:0007669"/>
    <property type="project" value="TreeGrafter"/>
</dbReference>
<dbReference type="Proteomes" id="UP000559987">
    <property type="component" value="Unassembled WGS sequence"/>
</dbReference>
<dbReference type="InterPro" id="IPR016162">
    <property type="entry name" value="Ald_DH_N"/>
</dbReference>
<dbReference type="SUPFAM" id="SSF53720">
    <property type="entry name" value="ALDH-like"/>
    <property type="match status" value="1"/>
</dbReference>
<evidence type="ECO:0000256" key="4">
    <source>
        <dbReference type="PIRNR" id="PIRNR036492"/>
    </source>
</evidence>
<dbReference type="AlphaFoldDB" id="A0A839UPC1"/>
<organism evidence="9 10">
    <name type="scientific">Simiduia aestuariiviva</name>
    <dbReference type="NCBI Taxonomy" id="1510459"/>
    <lineage>
        <taxon>Bacteria</taxon>
        <taxon>Pseudomonadati</taxon>
        <taxon>Pseudomonadota</taxon>
        <taxon>Gammaproteobacteria</taxon>
        <taxon>Cellvibrionales</taxon>
        <taxon>Cellvibrionaceae</taxon>
        <taxon>Simiduia</taxon>
    </lineage>
</organism>
<dbReference type="InterPro" id="IPR015590">
    <property type="entry name" value="Aldehyde_DH_dom"/>
</dbReference>
<dbReference type="InterPro" id="IPR012394">
    <property type="entry name" value="Aldehyde_DH_NAD(P)"/>
</dbReference>
<comment type="similarity">
    <text evidence="1 4 7">Belongs to the aldehyde dehydrogenase family.</text>
</comment>
<dbReference type="RefSeq" id="WP_183910044.1">
    <property type="nucleotide sequence ID" value="NZ_JACHXZ010000002.1"/>
</dbReference>
<gene>
    <name evidence="9" type="ORF">FHS30_001755</name>
</gene>
<dbReference type="GO" id="GO:0006081">
    <property type="term" value="P:aldehyde metabolic process"/>
    <property type="evidence" value="ECO:0007669"/>
    <property type="project" value="InterPro"/>
</dbReference>
<feature type="active site" evidence="5 6">
    <location>
        <position position="225"/>
    </location>
</feature>
<dbReference type="GO" id="GO:0005737">
    <property type="term" value="C:cytoplasm"/>
    <property type="evidence" value="ECO:0007669"/>
    <property type="project" value="TreeGrafter"/>
</dbReference>
<dbReference type="PROSITE" id="PS00687">
    <property type="entry name" value="ALDEHYDE_DEHYDR_GLU"/>
    <property type="match status" value="1"/>
</dbReference>
<dbReference type="Pfam" id="PF00171">
    <property type="entry name" value="Aldedh"/>
    <property type="match status" value="1"/>
</dbReference>
<dbReference type="PIRSF" id="PIRSF036492">
    <property type="entry name" value="ALDH"/>
    <property type="match status" value="1"/>
</dbReference>
<evidence type="ECO:0000313" key="10">
    <source>
        <dbReference type="Proteomes" id="UP000559987"/>
    </source>
</evidence>
<evidence type="ECO:0000313" key="9">
    <source>
        <dbReference type="EMBL" id="MBB3168571.1"/>
    </source>
</evidence>
<feature type="domain" description="Aldehyde dehydrogenase" evidence="8">
    <location>
        <begin position="13"/>
        <end position="449"/>
    </location>
</feature>
<keyword evidence="10" id="KW-1185">Reference proteome</keyword>
<evidence type="ECO:0000256" key="7">
    <source>
        <dbReference type="RuleBase" id="RU003345"/>
    </source>
</evidence>
<evidence type="ECO:0000256" key="2">
    <source>
        <dbReference type="ARBA" id="ARBA00023002"/>
    </source>
</evidence>
<evidence type="ECO:0000259" key="8">
    <source>
        <dbReference type="Pfam" id="PF00171"/>
    </source>
</evidence>
<evidence type="ECO:0000256" key="6">
    <source>
        <dbReference type="PROSITE-ProRule" id="PRU10007"/>
    </source>
</evidence>
<evidence type="ECO:0000256" key="5">
    <source>
        <dbReference type="PIRSR" id="PIRSR036492-1"/>
    </source>
</evidence>